<evidence type="ECO:0000256" key="1">
    <source>
        <dbReference type="ARBA" id="ARBA00004138"/>
    </source>
</evidence>
<evidence type="ECO:0000313" key="8">
    <source>
        <dbReference type="Proteomes" id="UP000034753"/>
    </source>
</evidence>
<protein>
    <submittedName>
        <fullName evidence="7">Fibronectin type III domain protein</fullName>
    </submittedName>
</protein>
<dbReference type="InterPro" id="IPR053879">
    <property type="entry name" value="HYDIN_VesB_CFA65-like_Ig"/>
</dbReference>
<organism evidence="7 8">
    <name type="scientific">Candidatus Daviesbacteria bacterium GW2011_GWB1_41_5</name>
    <dbReference type="NCBI Taxonomy" id="1618429"/>
    <lineage>
        <taxon>Bacteria</taxon>
        <taxon>Candidatus Daviesiibacteriota</taxon>
    </lineage>
</organism>
<reference evidence="7 8" key="1">
    <citation type="journal article" date="2015" name="Nature">
        <title>rRNA introns, odd ribosomes, and small enigmatic genomes across a large radiation of phyla.</title>
        <authorList>
            <person name="Brown C.T."/>
            <person name="Hug L.A."/>
            <person name="Thomas B.C."/>
            <person name="Sharon I."/>
            <person name="Castelle C.J."/>
            <person name="Singh A."/>
            <person name="Wilkins M.J."/>
            <person name="Williams K.H."/>
            <person name="Banfield J.F."/>
        </authorList>
    </citation>
    <scope>NUCLEOTIDE SEQUENCE [LARGE SCALE GENOMIC DNA]</scope>
</reference>
<dbReference type="EMBL" id="LCBN01000093">
    <property type="protein sequence ID" value="KKS10896.1"/>
    <property type="molecule type" value="Genomic_DNA"/>
</dbReference>
<feature type="non-terminal residue" evidence="7">
    <location>
        <position position="252"/>
    </location>
</feature>
<dbReference type="InterPro" id="IPR013783">
    <property type="entry name" value="Ig-like_fold"/>
</dbReference>
<feature type="domain" description="HYDIN/VesB/CFA65-like Ig-like" evidence="6">
    <location>
        <begin position="169"/>
        <end position="247"/>
    </location>
</feature>
<dbReference type="AlphaFoldDB" id="A0A0G0YMT5"/>
<keyword evidence="5" id="KW-0966">Cell projection</keyword>
<dbReference type="GO" id="GO:0005737">
    <property type="term" value="C:cytoplasm"/>
    <property type="evidence" value="ECO:0007669"/>
    <property type="project" value="UniProtKB-SubCell"/>
</dbReference>
<evidence type="ECO:0000256" key="4">
    <source>
        <dbReference type="ARBA" id="ARBA00023069"/>
    </source>
</evidence>
<dbReference type="Proteomes" id="UP000034753">
    <property type="component" value="Unassembled WGS sequence"/>
</dbReference>
<evidence type="ECO:0000256" key="3">
    <source>
        <dbReference type="ARBA" id="ARBA00022490"/>
    </source>
</evidence>
<keyword evidence="4" id="KW-0969">Cilium</keyword>
<evidence type="ECO:0000256" key="2">
    <source>
        <dbReference type="ARBA" id="ARBA00004496"/>
    </source>
</evidence>
<dbReference type="Gene3D" id="2.60.40.10">
    <property type="entry name" value="Immunoglobulins"/>
    <property type="match status" value="1"/>
</dbReference>
<accession>A0A0G0YMT5</accession>
<sequence length="252" mass="26119">MVNQFAAQIVSILGGSSQSMDLAFEGLLATIIETLENKVCSGGGAISAAEFQNLSVNTANIADTAIISAVQNNPTDAANSQDFINYIGQQTAALIENSGTSLTGSELTETSANNVATSVEDNITTLVTAIEDNNISNFEELPITTVADISLKQGTTSLATNSASALGTYTGTDKYKTYTIQNVGTKDLTLTGSIVSISNDTEGSFSVFTPPAATIGVLDSETFIIKFTPTSLGTKTALLSIESNDADTPVFN</sequence>
<proteinExistence type="predicted"/>
<comment type="caution">
    <text evidence="7">The sequence shown here is derived from an EMBL/GenBank/DDBJ whole genome shotgun (WGS) entry which is preliminary data.</text>
</comment>
<gene>
    <name evidence="7" type="ORF">UU67_C0093G0009</name>
</gene>
<evidence type="ECO:0000259" key="6">
    <source>
        <dbReference type="Pfam" id="PF22544"/>
    </source>
</evidence>
<dbReference type="Pfam" id="PF22544">
    <property type="entry name" value="HYDIN_VesB_CFA65-like_Ig"/>
    <property type="match status" value="1"/>
</dbReference>
<evidence type="ECO:0000313" key="7">
    <source>
        <dbReference type="EMBL" id="KKS10896.1"/>
    </source>
</evidence>
<name>A0A0G0YMT5_9BACT</name>
<keyword evidence="3" id="KW-0963">Cytoplasm</keyword>
<comment type="subcellular location">
    <subcellularLocation>
        <location evidence="1">Cell projection</location>
        <location evidence="1">Cilium</location>
    </subcellularLocation>
    <subcellularLocation>
        <location evidence="2">Cytoplasm</location>
    </subcellularLocation>
</comment>
<evidence type="ECO:0000256" key="5">
    <source>
        <dbReference type="ARBA" id="ARBA00023273"/>
    </source>
</evidence>